<dbReference type="InterPro" id="IPR001357">
    <property type="entry name" value="BRCT_dom"/>
</dbReference>
<evidence type="ECO:0000313" key="4">
    <source>
        <dbReference type="Proteomes" id="UP000801492"/>
    </source>
</evidence>
<dbReference type="SUPFAM" id="SSF52113">
    <property type="entry name" value="BRCT domain"/>
    <property type="match status" value="3"/>
</dbReference>
<dbReference type="SMART" id="SM00292">
    <property type="entry name" value="BRCT"/>
    <property type="match status" value="3"/>
</dbReference>
<feature type="region of interest" description="Disordered" evidence="1">
    <location>
        <begin position="1"/>
        <end position="43"/>
    </location>
</feature>
<feature type="compositionally biased region" description="Low complexity" evidence="1">
    <location>
        <begin position="736"/>
        <end position="748"/>
    </location>
</feature>
<sequence length="1142" mass="129633">MKVQTRKSIAHFASTPLSLSERKNANQKSRRSTSSLGSEGSDKSPMNILFEMVMSDPKKKALVKKLLHEDRDKIEEYKKQETRKNLAKNKRIKKLQRMLHCESPTALLRRRALERDNLSNTDNSSTISSHSFVSSQKKPFEKLLTGIVAYIEINSQGKDCSAGAKTLMQAMGATVKDQFGPEITHVIFKDGSYNTFKTAKLLKMHVVSVLWLEAVRKSNVRVPEKNYPALGAEYDNISQICQDYESVINEEYRRSLAISSQNDKTKSRKTALPSELEPLIESDLADMPNTADTNISSNRRLTEIIPSSQAWEAESIISCESGTLPYRRIATTSNEDDNSISGSLRSYLTSDTDSDCGMIDGHSVRKSSDLSQLDMSLNMLEDCQNKVVDESDKKGQSANTSANTSSSRSVSLLSKKSRKSNCYETVMSAVDMELTANLDYVSNKENYPNSNQKERLKAANKDNLKTPLKPNSNLVEETIRITIHDGLSGDDKLHRKSYVNLSKTFSNESTPSLRISNENQNKQKDSSLESSVPRRSTRRNYLTELKEIGNDSITCSNKRNSSSGSTGRRSTRSSNRLQISDGSQKRSSQFTEDRFSLRISSDVSNDPVEKNKTSNGGKNSVNSENDFSLRISSENSRTSADSKKKRSSSKTSLNSFSDTNKKRRTSTRNSKSQGLTDDERFSLRISSEHASEIVDEVNSTIPLPDNVVEECPEISKETESQLHDDNENTSTRKNDNNNSHNLSKNLSLRKSKDDSCIPNKKQKVDQNLTKSERKPRRFRKLYNLNQSYDEEAFRNWNLNNVEVQSQPRATEVAVAKVHDITKKTVVIPLTPIKITPAVKKLYDKTKSKSKTKKKQNSKKKHKETSKVSKKVQLDNSKDEQKELIDEYVNKKKDKHNESKEEQPFKKPTNRRLFSPKKLNDSVSNKIISTTRRSTLDFVEITQRKRRRLVHKIRNPTIVCTRLHREEVENFTQIVKKLGYFLVEDEVTPKTTHLVVGESKRTINLLRAIARGCWIVTKEWLFRSLEASKWLAEDDFELSDFSPAVQQCRMQRQAFGPLFSMDIFVNCGPIYVGHNSLPRRSDLQELIELCKGVITNVAYNANIVVGDWVRYEGVTCVTEKWVLDSITFNKCKSLKNYIIRQPS</sequence>
<proteinExistence type="predicted"/>
<name>A0A8K0D2G4_IGNLU</name>
<dbReference type="PANTHER" id="PTHR14625:SF3">
    <property type="entry name" value="MICROCEPHALIN"/>
    <property type="match status" value="1"/>
</dbReference>
<feature type="compositionally biased region" description="Basic and acidic residues" evidence="1">
    <location>
        <begin position="871"/>
        <end position="904"/>
    </location>
</feature>
<feature type="compositionally biased region" description="Polar residues" evidence="1">
    <location>
        <begin position="613"/>
        <end position="635"/>
    </location>
</feature>
<feature type="compositionally biased region" description="Polar residues" evidence="1">
    <location>
        <begin position="506"/>
        <end position="520"/>
    </location>
</feature>
<keyword evidence="4" id="KW-1185">Reference proteome</keyword>
<dbReference type="CDD" id="cd17716">
    <property type="entry name" value="BRCT_microcephalin_rpt1"/>
    <property type="match status" value="1"/>
</dbReference>
<dbReference type="Pfam" id="PF12738">
    <property type="entry name" value="PTCB-BRCT"/>
    <property type="match status" value="1"/>
</dbReference>
<feature type="compositionally biased region" description="Low complexity" evidence="1">
    <location>
        <begin position="559"/>
        <end position="576"/>
    </location>
</feature>
<dbReference type="PROSITE" id="PS50172">
    <property type="entry name" value="BRCT"/>
    <property type="match status" value="2"/>
</dbReference>
<evidence type="ECO:0000259" key="2">
    <source>
        <dbReference type="PROSITE" id="PS50172"/>
    </source>
</evidence>
<dbReference type="OrthoDB" id="2384350at2759"/>
<dbReference type="CDD" id="cd17751">
    <property type="entry name" value="BRCT_microcephalin_rpt3"/>
    <property type="match status" value="1"/>
</dbReference>
<gene>
    <name evidence="3" type="ORF">ILUMI_08155</name>
</gene>
<dbReference type="Proteomes" id="UP000801492">
    <property type="component" value="Unassembled WGS sequence"/>
</dbReference>
<feature type="compositionally biased region" description="Polar residues" evidence="1">
    <location>
        <begin position="577"/>
        <end position="590"/>
    </location>
</feature>
<reference evidence="3" key="1">
    <citation type="submission" date="2019-08" db="EMBL/GenBank/DDBJ databases">
        <title>The genome of the North American firefly Photinus pyralis.</title>
        <authorList>
            <consortium name="Photinus pyralis genome working group"/>
            <person name="Fallon T.R."/>
            <person name="Sander Lower S.E."/>
            <person name="Weng J.-K."/>
        </authorList>
    </citation>
    <scope>NUCLEOTIDE SEQUENCE</scope>
    <source>
        <strain evidence="3">TRF0915ILg1</strain>
        <tissue evidence="3">Whole body</tissue>
    </source>
</reference>
<feature type="compositionally biased region" description="Basic and acidic residues" evidence="1">
    <location>
        <begin position="452"/>
        <end position="464"/>
    </location>
</feature>
<dbReference type="Pfam" id="PF00533">
    <property type="entry name" value="BRCT"/>
    <property type="match status" value="1"/>
</dbReference>
<protein>
    <recommendedName>
        <fullName evidence="2">BRCT domain-containing protein</fullName>
    </recommendedName>
</protein>
<dbReference type="GO" id="GO:0000278">
    <property type="term" value="P:mitotic cell cycle"/>
    <property type="evidence" value="ECO:0007669"/>
    <property type="project" value="TreeGrafter"/>
</dbReference>
<evidence type="ECO:0000256" key="1">
    <source>
        <dbReference type="SAM" id="MobiDB-lite"/>
    </source>
</evidence>
<feature type="region of interest" description="Disordered" evidence="1">
    <location>
        <begin position="712"/>
        <end position="772"/>
    </location>
</feature>
<dbReference type="AlphaFoldDB" id="A0A8K0D2G4"/>
<feature type="domain" description="BRCT" evidence="2">
    <location>
        <begin position="966"/>
        <end position="1037"/>
    </location>
</feature>
<feature type="region of interest" description="Disordered" evidence="1">
    <location>
        <begin position="552"/>
        <end position="682"/>
    </location>
</feature>
<dbReference type="CDD" id="cd17736">
    <property type="entry name" value="BRCT_microcephalin_rpt2"/>
    <property type="match status" value="1"/>
</dbReference>
<feature type="region of interest" description="Disordered" evidence="1">
    <location>
        <begin position="844"/>
        <end position="917"/>
    </location>
</feature>
<feature type="domain" description="BRCT" evidence="2">
    <location>
        <begin position="139"/>
        <end position="229"/>
    </location>
</feature>
<feature type="compositionally biased region" description="Basic and acidic residues" evidence="1">
    <location>
        <begin position="713"/>
        <end position="735"/>
    </location>
</feature>
<dbReference type="PANTHER" id="PTHR14625">
    <property type="entry name" value="MICROCEPHALIN"/>
    <property type="match status" value="1"/>
</dbReference>
<feature type="compositionally biased region" description="Low complexity" evidence="1">
    <location>
        <begin position="649"/>
        <end position="658"/>
    </location>
</feature>
<comment type="caution">
    <text evidence="3">The sequence shown here is derived from an EMBL/GenBank/DDBJ whole genome shotgun (WGS) entry which is preliminary data.</text>
</comment>
<organism evidence="3 4">
    <name type="scientific">Ignelater luminosus</name>
    <name type="common">Cucubano</name>
    <name type="synonym">Pyrophorus luminosus</name>
    <dbReference type="NCBI Taxonomy" id="2038154"/>
    <lineage>
        <taxon>Eukaryota</taxon>
        <taxon>Metazoa</taxon>
        <taxon>Ecdysozoa</taxon>
        <taxon>Arthropoda</taxon>
        <taxon>Hexapoda</taxon>
        <taxon>Insecta</taxon>
        <taxon>Pterygota</taxon>
        <taxon>Neoptera</taxon>
        <taxon>Endopterygota</taxon>
        <taxon>Coleoptera</taxon>
        <taxon>Polyphaga</taxon>
        <taxon>Elateriformia</taxon>
        <taxon>Elateroidea</taxon>
        <taxon>Elateridae</taxon>
        <taxon>Agrypninae</taxon>
        <taxon>Pyrophorini</taxon>
        <taxon>Ignelater</taxon>
    </lineage>
</organism>
<evidence type="ECO:0000313" key="3">
    <source>
        <dbReference type="EMBL" id="KAF2898014.1"/>
    </source>
</evidence>
<accession>A0A8K0D2G4</accession>
<feature type="region of interest" description="Disordered" evidence="1">
    <location>
        <begin position="443"/>
        <end position="471"/>
    </location>
</feature>
<feature type="region of interest" description="Disordered" evidence="1">
    <location>
        <begin position="389"/>
        <end position="413"/>
    </location>
</feature>
<feature type="compositionally biased region" description="Basic residues" evidence="1">
    <location>
        <begin position="847"/>
        <end position="869"/>
    </location>
</feature>
<dbReference type="EMBL" id="VTPC01003792">
    <property type="protein sequence ID" value="KAF2898014.1"/>
    <property type="molecule type" value="Genomic_DNA"/>
</dbReference>
<dbReference type="InterPro" id="IPR022047">
    <property type="entry name" value="Microcephalin-like"/>
</dbReference>
<feature type="region of interest" description="Disordered" evidence="1">
    <location>
        <begin position="506"/>
        <end position="538"/>
    </location>
</feature>
<feature type="compositionally biased region" description="Low complexity" evidence="1">
    <location>
        <begin position="397"/>
        <end position="413"/>
    </location>
</feature>
<dbReference type="Gene3D" id="3.40.50.10190">
    <property type="entry name" value="BRCT domain"/>
    <property type="match status" value="3"/>
</dbReference>
<dbReference type="InterPro" id="IPR036420">
    <property type="entry name" value="BRCT_dom_sf"/>
</dbReference>